<dbReference type="AlphaFoldDB" id="A0A0V1IPQ4"/>
<sequence length="79" mass="9233">MELMKNLFINQSFKKFSQLSTYCRACWLLAISLIDFDLNNTNEEPIKKLHKIGFPVSLEDWTMNPVVLCKDFSSKKCNL</sequence>
<protein>
    <submittedName>
        <fullName evidence="1">Uncharacterized protein</fullName>
    </submittedName>
</protein>
<comment type="caution">
    <text evidence="1">The sequence shown here is derived from an EMBL/GenBank/DDBJ whole genome shotgun (WGS) entry which is preliminary data.</text>
</comment>
<gene>
    <name evidence="1" type="ORF">T4B_3162</name>
</gene>
<accession>A0A0V1IPQ4</accession>
<reference evidence="1 2" key="1">
    <citation type="submission" date="2015-01" db="EMBL/GenBank/DDBJ databases">
        <title>Evolution of Trichinella species and genotypes.</title>
        <authorList>
            <person name="Korhonen P.K."/>
            <person name="Edoardo P."/>
            <person name="Giuseppe L.R."/>
            <person name="Gasser R.B."/>
        </authorList>
    </citation>
    <scope>NUCLEOTIDE SEQUENCE [LARGE SCALE GENOMIC DNA]</scope>
    <source>
        <strain evidence="1">ISS588</strain>
    </source>
</reference>
<evidence type="ECO:0000313" key="1">
    <source>
        <dbReference type="EMBL" id="KRZ24596.1"/>
    </source>
</evidence>
<organism evidence="1 2">
    <name type="scientific">Trichinella pseudospiralis</name>
    <name type="common">Parasitic roundworm</name>
    <dbReference type="NCBI Taxonomy" id="6337"/>
    <lineage>
        <taxon>Eukaryota</taxon>
        <taxon>Metazoa</taxon>
        <taxon>Ecdysozoa</taxon>
        <taxon>Nematoda</taxon>
        <taxon>Enoplea</taxon>
        <taxon>Dorylaimia</taxon>
        <taxon>Trichinellida</taxon>
        <taxon>Trichinellidae</taxon>
        <taxon>Trichinella</taxon>
    </lineage>
</organism>
<proteinExistence type="predicted"/>
<dbReference type="Proteomes" id="UP000054805">
    <property type="component" value="Unassembled WGS sequence"/>
</dbReference>
<keyword evidence="2" id="KW-1185">Reference proteome</keyword>
<dbReference type="EMBL" id="JYDS01000118">
    <property type="protein sequence ID" value="KRZ24596.1"/>
    <property type="molecule type" value="Genomic_DNA"/>
</dbReference>
<name>A0A0V1IPQ4_TRIPS</name>
<evidence type="ECO:0000313" key="2">
    <source>
        <dbReference type="Proteomes" id="UP000054805"/>
    </source>
</evidence>